<proteinExistence type="predicted"/>
<evidence type="ECO:0000313" key="3">
    <source>
        <dbReference type="Proteomes" id="UP000184447"/>
    </source>
</evidence>
<dbReference type="GO" id="GO:0005737">
    <property type="term" value="C:cytoplasm"/>
    <property type="evidence" value="ECO:0007669"/>
    <property type="project" value="TreeGrafter"/>
</dbReference>
<dbReference type="Proteomes" id="UP000184447">
    <property type="component" value="Unassembled WGS sequence"/>
</dbReference>
<dbReference type="RefSeq" id="WP_073337507.1">
    <property type="nucleotide sequence ID" value="NZ_FQXM01000005.1"/>
</dbReference>
<protein>
    <submittedName>
        <fullName evidence="2">CobW/HypB/UreG, nucleotide-binding domain</fullName>
    </submittedName>
</protein>
<evidence type="ECO:0000259" key="1">
    <source>
        <dbReference type="Pfam" id="PF02492"/>
    </source>
</evidence>
<evidence type="ECO:0000313" key="2">
    <source>
        <dbReference type="EMBL" id="SHH45253.1"/>
    </source>
</evidence>
<dbReference type="STRING" id="1121316.SAMN02745207_01179"/>
<dbReference type="Gene3D" id="3.40.50.300">
    <property type="entry name" value="P-loop containing nucleotide triphosphate hydrolases"/>
    <property type="match status" value="1"/>
</dbReference>
<dbReference type="PANTHER" id="PTHR13748">
    <property type="entry name" value="COBW-RELATED"/>
    <property type="match status" value="1"/>
</dbReference>
<accession>A0A1M5T4F1</accession>
<dbReference type="InterPro" id="IPR051316">
    <property type="entry name" value="Zinc-reg_GTPase_activator"/>
</dbReference>
<dbReference type="SUPFAM" id="SSF52540">
    <property type="entry name" value="P-loop containing nucleoside triphosphate hydrolases"/>
    <property type="match status" value="1"/>
</dbReference>
<gene>
    <name evidence="2" type="ORF">SAMN02745207_01179</name>
</gene>
<dbReference type="AlphaFoldDB" id="A0A1M5T4F1"/>
<dbReference type="InterPro" id="IPR027417">
    <property type="entry name" value="P-loop_NTPase"/>
</dbReference>
<feature type="domain" description="CobW/HypB/UreG nucleotide-binding" evidence="1">
    <location>
        <begin position="8"/>
        <end position="182"/>
    </location>
</feature>
<dbReference type="InterPro" id="IPR003495">
    <property type="entry name" value="CobW/HypB/UreG_nucleotide-bd"/>
</dbReference>
<dbReference type="PANTHER" id="PTHR13748:SF62">
    <property type="entry name" value="COBW DOMAIN-CONTAINING PROTEIN"/>
    <property type="match status" value="1"/>
</dbReference>
<reference evidence="2 3" key="1">
    <citation type="submission" date="2016-11" db="EMBL/GenBank/DDBJ databases">
        <authorList>
            <person name="Jaros S."/>
            <person name="Januszkiewicz K."/>
            <person name="Wedrychowicz H."/>
        </authorList>
    </citation>
    <scope>NUCLEOTIDE SEQUENCE [LARGE SCALE GENOMIC DNA]</scope>
    <source>
        <strain evidence="2 3">DSM 8605</strain>
    </source>
</reference>
<dbReference type="Pfam" id="PF02492">
    <property type="entry name" value="cobW"/>
    <property type="match status" value="1"/>
</dbReference>
<sequence length="334" mass="38172">MKKKIKLYFITGFLGSGKTTFLNLLIEQFKNEKIGIVMNEFGNESIDGYRVSDPNKDLIEINNGAIFCSCLKGTFITALGKLSEHDLDHVFVESSGIGDPSNTRTILELIEKNYGDAYDYKGTIALIDSTNFVELVQVLPAVKKGVIYSDFIVLNKIDLINDERINTIFSIITHLNPSTEIHQGSYCNLKQDFWDKIKEDKINRSPYMDGSCEEKELLTLNLKPTPTSNTPLNRLKAFNLKSDAFLDKNSVKLFSLALKDTFFRIKGDVFDGEYWYQIDLASSNYSEKRIERKHAKSQLMLITTYETTLLEKEEIEKIIRKAWSEHINTSLEVI</sequence>
<dbReference type="EMBL" id="FQXM01000005">
    <property type="protein sequence ID" value="SHH45253.1"/>
    <property type="molecule type" value="Genomic_DNA"/>
</dbReference>
<dbReference type="OrthoDB" id="9808822at2"/>
<name>A0A1M5T4F1_9CLOT</name>
<keyword evidence="3" id="KW-1185">Reference proteome</keyword>
<organism evidence="2 3">
    <name type="scientific">Clostridium grantii DSM 8605</name>
    <dbReference type="NCBI Taxonomy" id="1121316"/>
    <lineage>
        <taxon>Bacteria</taxon>
        <taxon>Bacillati</taxon>
        <taxon>Bacillota</taxon>
        <taxon>Clostridia</taxon>
        <taxon>Eubacteriales</taxon>
        <taxon>Clostridiaceae</taxon>
        <taxon>Clostridium</taxon>
    </lineage>
</organism>